<evidence type="ECO:0000313" key="4">
    <source>
        <dbReference type="Proteomes" id="UP000063953"/>
    </source>
</evidence>
<dbReference type="SUPFAM" id="SSF53807">
    <property type="entry name" value="Helical backbone' metal receptor"/>
    <property type="match status" value="1"/>
</dbReference>
<organism evidence="3 4">
    <name type="scientific">Thiopseudomonas alkaliphila</name>
    <dbReference type="NCBI Taxonomy" id="1697053"/>
    <lineage>
        <taxon>Bacteria</taxon>
        <taxon>Pseudomonadati</taxon>
        <taxon>Pseudomonadota</taxon>
        <taxon>Gammaproteobacteria</taxon>
        <taxon>Pseudomonadales</taxon>
        <taxon>Pseudomonadaceae</taxon>
        <taxon>Thiopseudomonas</taxon>
    </lineage>
</organism>
<feature type="chain" id="PRO_5005472211" description="Fe/B12 periplasmic-binding domain-containing protein" evidence="1">
    <location>
        <begin position="23"/>
        <end position="288"/>
    </location>
</feature>
<proteinExistence type="predicted"/>
<sequence>MKRFTFLLAGIGSLLAIPAALADDSVSRIISAGGSLSEWVVELGAENRLVGVDTTSSHPKQLTQLPSVGYQRQLAAEGVLALKPQLVLGTEEMGPPPVLEQLAAAGVKVQILPSDADLSVLNANLLRLGELLQAKDAADQAWQQFEQQLTQATPKATVNKPKMLMLFGAQHGSPLVAGKNTVADWLIEQVGAENLAQHRGYKALSNEALLGLNPEVLVIADRSAEQQHALTTMLSSLPSLAKTQAVQRQQVISMDPTLLVGGLGPRLPAEVARWSQIIYPALSQQNSQ</sequence>
<keyword evidence="4" id="KW-1185">Reference proteome</keyword>
<dbReference type="InterPro" id="IPR050902">
    <property type="entry name" value="ABC_Transporter_SBP"/>
</dbReference>
<evidence type="ECO:0000313" key="3">
    <source>
        <dbReference type="EMBL" id="AKX60300.1"/>
    </source>
</evidence>
<keyword evidence="1" id="KW-0732">Signal</keyword>
<dbReference type="Gene3D" id="3.40.50.1980">
    <property type="entry name" value="Nitrogenase molybdenum iron protein domain"/>
    <property type="match status" value="2"/>
</dbReference>
<dbReference type="RefSeq" id="WP_053101599.1">
    <property type="nucleotide sequence ID" value="NZ_CP012365.1"/>
</dbReference>
<dbReference type="Pfam" id="PF01497">
    <property type="entry name" value="Peripla_BP_2"/>
    <property type="match status" value="1"/>
</dbReference>
<gene>
    <name evidence="3" type="ORF">AKN88_10435</name>
</gene>
<feature type="domain" description="Fe/B12 periplasmic-binding" evidence="2">
    <location>
        <begin position="28"/>
        <end position="282"/>
    </location>
</feature>
<dbReference type="PROSITE" id="PS50983">
    <property type="entry name" value="FE_B12_PBP"/>
    <property type="match status" value="1"/>
</dbReference>
<accession>A0A0K1XFX1</accession>
<dbReference type="AlphaFoldDB" id="A0A0K1XFX1"/>
<protein>
    <recommendedName>
        <fullName evidence="2">Fe/B12 periplasmic-binding domain-containing protein</fullName>
    </recommendedName>
</protein>
<evidence type="ECO:0000259" key="2">
    <source>
        <dbReference type="PROSITE" id="PS50983"/>
    </source>
</evidence>
<dbReference type="PANTHER" id="PTHR30535:SF4">
    <property type="entry name" value="HEMIN-BINDING PERIPLASMIC PROTEIN HMUT"/>
    <property type="match status" value="1"/>
</dbReference>
<dbReference type="EMBL" id="CP012365">
    <property type="protein sequence ID" value="AKX60300.1"/>
    <property type="molecule type" value="Genomic_DNA"/>
</dbReference>
<evidence type="ECO:0000256" key="1">
    <source>
        <dbReference type="SAM" id="SignalP"/>
    </source>
</evidence>
<dbReference type="Proteomes" id="UP000063953">
    <property type="component" value="Chromosome"/>
</dbReference>
<dbReference type="PANTHER" id="PTHR30535">
    <property type="entry name" value="VITAMIN B12-BINDING PROTEIN"/>
    <property type="match status" value="1"/>
</dbReference>
<reference evidence="3 4" key="1">
    <citation type="journal article" date="2015" name="Genome Announc.">
        <title>Genome Sequences of Oblitimonas alkaliphila gen. nov. sp. nov. (Proposed), a Novel Bacterium of the Pseudomonadaceae Family.</title>
        <authorList>
            <person name="Lauer A.C."/>
            <person name="Nicholson A.C."/>
            <person name="Humrighouse B.W."/>
            <person name="Emery B."/>
            <person name="Drobish A."/>
            <person name="Juieng P."/>
            <person name="Loparev V."/>
            <person name="McQuiston J.R."/>
        </authorList>
    </citation>
    <scope>NUCLEOTIDE SEQUENCE [LARGE SCALE GENOMIC DNA]</scope>
    <source>
        <strain evidence="3 4">E5571</strain>
    </source>
</reference>
<name>A0A0K1XFX1_9GAMM</name>
<dbReference type="InterPro" id="IPR002491">
    <property type="entry name" value="ABC_transptr_periplasmic_BD"/>
</dbReference>
<feature type="signal peptide" evidence="1">
    <location>
        <begin position="1"/>
        <end position="22"/>
    </location>
</feature>
<dbReference type="STRING" id="1697053.AKN87_00810"/>
<dbReference type="PATRIC" id="fig|1698449.3.peg.2101"/>